<keyword evidence="9" id="KW-1185">Reference proteome</keyword>
<accession>A0ABV6F2K7</accession>
<evidence type="ECO:0000256" key="2">
    <source>
        <dbReference type="ARBA" id="ARBA00022692"/>
    </source>
</evidence>
<evidence type="ECO:0000256" key="3">
    <source>
        <dbReference type="ARBA" id="ARBA00022989"/>
    </source>
</evidence>
<proteinExistence type="predicted"/>
<organism evidence="8 9">
    <name type="scientific">Citricoccus parietis</name>
    <dbReference type="NCBI Taxonomy" id="592307"/>
    <lineage>
        <taxon>Bacteria</taxon>
        <taxon>Bacillati</taxon>
        <taxon>Actinomycetota</taxon>
        <taxon>Actinomycetes</taxon>
        <taxon>Micrococcales</taxon>
        <taxon>Micrococcaceae</taxon>
        <taxon>Citricoccus</taxon>
    </lineage>
</organism>
<feature type="domain" description="Lipopolysaccharide assembly protein A" evidence="7">
    <location>
        <begin position="85"/>
        <end position="147"/>
    </location>
</feature>
<feature type="transmembrane region" description="Helical" evidence="6">
    <location>
        <begin position="105"/>
        <end position="127"/>
    </location>
</feature>
<dbReference type="RefSeq" id="WP_378040389.1">
    <property type="nucleotide sequence ID" value="NZ_JBHLWH010000013.1"/>
</dbReference>
<keyword evidence="2 6" id="KW-0812">Transmembrane</keyword>
<name>A0ABV6F2K7_9MICC</name>
<dbReference type="Pfam" id="PF06305">
    <property type="entry name" value="LapA_dom"/>
    <property type="match status" value="1"/>
</dbReference>
<feature type="region of interest" description="Disordered" evidence="5">
    <location>
        <begin position="1"/>
        <end position="56"/>
    </location>
</feature>
<dbReference type="Proteomes" id="UP001589766">
    <property type="component" value="Unassembled WGS sequence"/>
</dbReference>
<keyword evidence="1" id="KW-1003">Cell membrane</keyword>
<evidence type="ECO:0000256" key="5">
    <source>
        <dbReference type="SAM" id="MobiDB-lite"/>
    </source>
</evidence>
<feature type="transmembrane region" description="Helical" evidence="6">
    <location>
        <begin position="66"/>
        <end position="85"/>
    </location>
</feature>
<protein>
    <submittedName>
        <fullName evidence="8">Lipopolysaccharide assembly LapA domain-containing protein</fullName>
    </submittedName>
</protein>
<evidence type="ECO:0000256" key="4">
    <source>
        <dbReference type="ARBA" id="ARBA00023136"/>
    </source>
</evidence>
<dbReference type="InterPro" id="IPR010445">
    <property type="entry name" value="LapA_dom"/>
</dbReference>
<reference evidence="8 9" key="1">
    <citation type="submission" date="2024-09" db="EMBL/GenBank/DDBJ databases">
        <authorList>
            <person name="Sun Q."/>
            <person name="Mori K."/>
        </authorList>
    </citation>
    <scope>NUCLEOTIDE SEQUENCE [LARGE SCALE GENOMIC DNA]</scope>
    <source>
        <strain evidence="8 9">CCM 7609</strain>
    </source>
</reference>
<comment type="caution">
    <text evidence="8">The sequence shown here is derived from an EMBL/GenBank/DDBJ whole genome shotgun (WGS) entry which is preliminary data.</text>
</comment>
<keyword evidence="3 6" id="KW-1133">Transmembrane helix</keyword>
<evidence type="ECO:0000256" key="1">
    <source>
        <dbReference type="ARBA" id="ARBA00022475"/>
    </source>
</evidence>
<evidence type="ECO:0000256" key="6">
    <source>
        <dbReference type="SAM" id="Phobius"/>
    </source>
</evidence>
<sequence length="148" mass="15809">MTGPGAVEPAHRGETGLEYEVEADPVGSPGTNRELGTIPEGTSRSHVETDPSLDQPARTGLSGGTWIALILGAVVLVMLLIFILQNNVEAQFAYFGWSFSLPLGIAMLFAAIAGVLVMGLFGSVRLIKLGHRVRKLEKERKAIKNQLG</sequence>
<evidence type="ECO:0000313" key="8">
    <source>
        <dbReference type="EMBL" id="MFC0247758.1"/>
    </source>
</evidence>
<dbReference type="EMBL" id="JBHLWH010000013">
    <property type="protein sequence ID" value="MFC0247758.1"/>
    <property type="molecule type" value="Genomic_DNA"/>
</dbReference>
<gene>
    <name evidence="8" type="ORF">ACFFIO_04520</name>
</gene>
<evidence type="ECO:0000259" key="7">
    <source>
        <dbReference type="Pfam" id="PF06305"/>
    </source>
</evidence>
<keyword evidence="4 6" id="KW-0472">Membrane</keyword>
<evidence type="ECO:0000313" key="9">
    <source>
        <dbReference type="Proteomes" id="UP001589766"/>
    </source>
</evidence>